<organism evidence="9 10">
    <name type="scientific">Ligilactobacillus araffinosus DSM 20653</name>
    <dbReference type="NCBI Taxonomy" id="1423820"/>
    <lineage>
        <taxon>Bacteria</taxon>
        <taxon>Bacillati</taxon>
        <taxon>Bacillota</taxon>
        <taxon>Bacilli</taxon>
        <taxon>Lactobacillales</taxon>
        <taxon>Lactobacillaceae</taxon>
        <taxon>Ligilactobacillus</taxon>
    </lineage>
</organism>
<feature type="transmembrane region" description="Helical" evidence="7">
    <location>
        <begin position="227"/>
        <end position="246"/>
    </location>
</feature>
<evidence type="ECO:0000259" key="8">
    <source>
        <dbReference type="Pfam" id="PF06738"/>
    </source>
</evidence>
<evidence type="ECO:0000313" key="9">
    <source>
        <dbReference type="EMBL" id="KRM53542.1"/>
    </source>
</evidence>
<evidence type="ECO:0000313" key="10">
    <source>
        <dbReference type="Proteomes" id="UP000051291"/>
    </source>
</evidence>
<reference evidence="9 10" key="1">
    <citation type="journal article" date="2015" name="Genome Announc.">
        <title>Expanding the biotechnology potential of lactobacilli through comparative genomics of 213 strains and associated genera.</title>
        <authorList>
            <person name="Sun Z."/>
            <person name="Harris H.M."/>
            <person name="McCann A."/>
            <person name="Guo C."/>
            <person name="Argimon S."/>
            <person name="Zhang W."/>
            <person name="Yang X."/>
            <person name="Jeffery I.B."/>
            <person name="Cooney J.C."/>
            <person name="Kagawa T.F."/>
            <person name="Liu W."/>
            <person name="Song Y."/>
            <person name="Salvetti E."/>
            <person name="Wrobel A."/>
            <person name="Rasinkangas P."/>
            <person name="Parkhill J."/>
            <person name="Rea M.C."/>
            <person name="O'Sullivan O."/>
            <person name="Ritari J."/>
            <person name="Douillard F.P."/>
            <person name="Paul Ross R."/>
            <person name="Yang R."/>
            <person name="Briner A.E."/>
            <person name="Felis G.E."/>
            <person name="de Vos W.M."/>
            <person name="Barrangou R."/>
            <person name="Klaenhammer T.R."/>
            <person name="Caufield P.W."/>
            <person name="Cui Y."/>
            <person name="Zhang H."/>
            <person name="O'Toole P.W."/>
        </authorList>
    </citation>
    <scope>NUCLEOTIDE SEQUENCE [LARGE SCALE GENOMIC DNA]</scope>
    <source>
        <strain evidence="9 10">DSM 20653</strain>
    </source>
</reference>
<sequence>MKDANLIIDTVLLAGKIMIENGADMARVDDTLQRIARNAGIKSPRIFETTTGIMMSIQDSENSQVESINKRRIDLERISRVNDASRAFQAQKLTLQQMYDRLVILDESTPDFRPVLKIIAAAIIGGTLEVVYGGCWSDMFLTMVIAALGYASYMVLNRFFRTEFASEFIAAVVVGICGVSAVKVYWGMNMGMIITGGIMPLVPGVLLTNAVRDLLAGHILSGASRMIEGLITACALGMGIALVLRFS</sequence>
<evidence type="ECO:0000256" key="4">
    <source>
        <dbReference type="ARBA" id="ARBA00022989"/>
    </source>
</evidence>
<comment type="similarity">
    <text evidence="6">Belongs to the ThrE exporter (TC 2.A.79) family.</text>
</comment>
<dbReference type="AlphaFoldDB" id="A0A0R1ZPT6"/>
<dbReference type="GO" id="GO:0005886">
    <property type="term" value="C:plasma membrane"/>
    <property type="evidence" value="ECO:0007669"/>
    <property type="project" value="UniProtKB-SubCell"/>
</dbReference>
<dbReference type="PANTHER" id="PTHR34390">
    <property type="entry name" value="UPF0442 PROTEIN YJJB-RELATED"/>
    <property type="match status" value="1"/>
</dbReference>
<feature type="transmembrane region" description="Helical" evidence="7">
    <location>
        <begin position="168"/>
        <end position="186"/>
    </location>
</feature>
<evidence type="ECO:0000256" key="7">
    <source>
        <dbReference type="SAM" id="Phobius"/>
    </source>
</evidence>
<keyword evidence="4 7" id="KW-1133">Transmembrane helix</keyword>
<evidence type="ECO:0000256" key="3">
    <source>
        <dbReference type="ARBA" id="ARBA00022692"/>
    </source>
</evidence>
<dbReference type="STRING" id="1423820.FC64_GL000454"/>
<evidence type="ECO:0000256" key="6">
    <source>
        <dbReference type="ARBA" id="ARBA00034125"/>
    </source>
</evidence>
<dbReference type="EMBL" id="AYYZ01000002">
    <property type="protein sequence ID" value="KRM53542.1"/>
    <property type="molecule type" value="Genomic_DNA"/>
</dbReference>
<feature type="transmembrane region" description="Helical" evidence="7">
    <location>
        <begin position="192"/>
        <end position="215"/>
    </location>
</feature>
<feature type="domain" description="Threonine/serine exporter-like N-terminal" evidence="8">
    <location>
        <begin position="10"/>
        <end position="246"/>
    </location>
</feature>
<name>A0A0R1ZPT6_9LACO</name>
<keyword evidence="5 7" id="KW-0472">Membrane</keyword>
<dbReference type="PATRIC" id="fig|1423820.4.peg.455"/>
<proteinExistence type="inferred from homology"/>
<dbReference type="Proteomes" id="UP000051291">
    <property type="component" value="Unassembled WGS sequence"/>
</dbReference>
<dbReference type="PANTHER" id="PTHR34390:SF2">
    <property type="entry name" value="SUCCINATE TRANSPORTER SUBUNIT YJJP-RELATED"/>
    <property type="match status" value="1"/>
</dbReference>
<dbReference type="GO" id="GO:0022857">
    <property type="term" value="F:transmembrane transporter activity"/>
    <property type="evidence" value="ECO:0007669"/>
    <property type="project" value="InterPro"/>
</dbReference>
<gene>
    <name evidence="9" type="ORF">FC64_GL000454</name>
</gene>
<keyword evidence="2" id="KW-1003">Cell membrane</keyword>
<dbReference type="Pfam" id="PF06738">
    <property type="entry name" value="ThrE"/>
    <property type="match status" value="1"/>
</dbReference>
<keyword evidence="10" id="KW-1185">Reference proteome</keyword>
<evidence type="ECO:0000256" key="5">
    <source>
        <dbReference type="ARBA" id="ARBA00023136"/>
    </source>
</evidence>
<comment type="caution">
    <text evidence="9">The sequence shown here is derived from an EMBL/GenBank/DDBJ whole genome shotgun (WGS) entry which is preliminary data.</text>
</comment>
<dbReference type="RefSeq" id="WP_057906046.1">
    <property type="nucleotide sequence ID" value="NZ_AYYZ01000002.1"/>
</dbReference>
<dbReference type="InterPro" id="IPR010619">
    <property type="entry name" value="ThrE-like_N"/>
</dbReference>
<accession>A0A0R1ZPT6</accession>
<evidence type="ECO:0000256" key="2">
    <source>
        <dbReference type="ARBA" id="ARBA00022475"/>
    </source>
</evidence>
<evidence type="ECO:0000256" key="1">
    <source>
        <dbReference type="ARBA" id="ARBA00004651"/>
    </source>
</evidence>
<protein>
    <recommendedName>
        <fullName evidence="8">Threonine/serine exporter-like N-terminal domain-containing protein</fullName>
    </recommendedName>
</protein>
<feature type="transmembrane region" description="Helical" evidence="7">
    <location>
        <begin position="139"/>
        <end position="156"/>
    </location>
</feature>
<keyword evidence="3 7" id="KW-0812">Transmembrane</keyword>
<dbReference type="GO" id="GO:0015744">
    <property type="term" value="P:succinate transport"/>
    <property type="evidence" value="ECO:0007669"/>
    <property type="project" value="TreeGrafter"/>
</dbReference>
<dbReference type="InterPro" id="IPR050539">
    <property type="entry name" value="ThrE_Dicarb/AminoAcid_Exp"/>
</dbReference>
<comment type="subcellular location">
    <subcellularLocation>
        <location evidence="1">Cell membrane</location>
        <topology evidence="1">Multi-pass membrane protein</topology>
    </subcellularLocation>
</comment>